<gene>
    <name evidence="3" type="ORF">P73_2330</name>
</gene>
<dbReference type="SUPFAM" id="SSF160991">
    <property type="entry name" value="CV3147-like"/>
    <property type="match status" value="1"/>
</dbReference>
<dbReference type="EMBL" id="CP004393">
    <property type="protein sequence ID" value="AJE47045.1"/>
    <property type="molecule type" value="Genomic_DNA"/>
</dbReference>
<dbReference type="STRING" id="1208324.P73_2330"/>
<evidence type="ECO:0000313" key="3">
    <source>
        <dbReference type="EMBL" id="AJE47045.1"/>
    </source>
</evidence>
<sequence length="361" mass="38546">MRLLQPEDLEDIAVGAAVLGTGGGGDPYIGKLLARGAIQSHGPVRLVSLEELQDDARVITCGAMGAPTIVLEKVPSGDEMLMALRHYEEVTGDRVTAIMPFEAGGLNSCLPIVLAAQTGLPLVDADGMGRAFPQLEMETFNVYGIAAAPMAMADEKGNLAMVRTRSASRAEFIARGLCIRMGGQASLVNYPMDGATAKRVSVPATMSLAQDIGKVLRRARKEKTDPLSDLIVFLRTTHYGHAERLGSGKVTDIERRVENGWSVGIVTISPFGEGMPYRIRIQNENLVVERGSDILAVVPDLICVLDVDTAEAIPTERLRYGQRVEILGVRVPPIMRSPAALKVFGPAAFGLSAKYQPLGGG</sequence>
<dbReference type="InterPro" id="IPR027479">
    <property type="entry name" value="S-Me-THD_N_sf"/>
</dbReference>
<dbReference type="HOGENOM" id="CLU_038930_0_1_5"/>
<dbReference type="Gene3D" id="2.40.390.10">
    <property type="entry name" value="CV3147-like"/>
    <property type="match status" value="1"/>
</dbReference>
<dbReference type="OrthoDB" id="7441206at2"/>
<evidence type="ECO:0000313" key="4">
    <source>
        <dbReference type="Proteomes" id="UP000031521"/>
    </source>
</evidence>
<feature type="domain" description="S-Me-THD-like C-terminal" evidence="2">
    <location>
        <begin position="168"/>
        <end position="358"/>
    </location>
</feature>
<organism evidence="3 4">
    <name type="scientific">Celeribacter indicus</name>
    <dbReference type="NCBI Taxonomy" id="1208324"/>
    <lineage>
        <taxon>Bacteria</taxon>
        <taxon>Pseudomonadati</taxon>
        <taxon>Pseudomonadota</taxon>
        <taxon>Alphaproteobacteria</taxon>
        <taxon>Rhodobacterales</taxon>
        <taxon>Roseobacteraceae</taxon>
        <taxon>Celeribacter</taxon>
    </lineage>
</organism>
<dbReference type="RefSeq" id="WP_043869699.1">
    <property type="nucleotide sequence ID" value="NZ_CP004393.1"/>
</dbReference>
<proteinExistence type="predicted"/>
<evidence type="ECO:0000259" key="1">
    <source>
        <dbReference type="Pfam" id="PF06032"/>
    </source>
</evidence>
<dbReference type="InterPro" id="IPR010318">
    <property type="entry name" value="S-Me-THD_N"/>
</dbReference>
<dbReference type="InterPro" id="IPR048350">
    <property type="entry name" value="S-Me-THD-like_C"/>
</dbReference>
<protein>
    <recommendedName>
        <fullName evidence="5">DUF917 domain-containing protein</fullName>
    </recommendedName>
</protein>
<evidence type="ECO:0008006" key="5">
    <source>
        <dbReference type="Google" id="ProtNLM"/>
    </source>
</evidence>
<dbReference type="Proteomes" id="UP000031521">
    <property type="component" value="Chromosome"/>
</dbReference>
<keyword evidence="4" id="KW-1185">Reference proteome</keyword>
<dbReference type="KEGG" id="cid:P73_2330"/>
<accession>A0A0B5E0V3</accession>
<evidence type="ECO:0000259" key="2">
    <source>
        <dbReference type="Pfam" id="PF20906"/>
    </source>
</evidence>
<name>A0A0B5E0V3_9RHOB</name>
<dbReference type="AlphaFoldDB" id="A0A0B5E0V3"/>
<dbReference type="InterPro" id="IPR024071">
    <property type="entry name" value="S-Me-THD_C_sf"/>
</dbReference>
<dbReference type="Gene3D" id="3.40.1610.10">
    <property type="entry name" value="CV3147-like domain"/>
    <property type="match status" value="1"/>
</dbReference>
<feature type="domain" description="S-Me-THD N-terminal" evidence="1">
    <location>
        <begin position="7"/>
        <end position="163"/>
    </location>
</feature>
<dbReference type="Pfam" id="PF06032">
    <property type="entry name" value="S-Me-THD_N"/>
    <property type="match status" value="1"/>
</dbReference>
<dbReference type="Pfam" id="PF20906">
    <property type="entry name" value="S-Me-THD_C"/>
    <property type="match status" value="1"/>
</dbReference>
<reference evidence="3 4" key="1">
    <citation type="journal article" date="2014" name="Int. J. Syst. Evol. Microbiol.">
        <title>Celeribacter indicus sp. nov., a polycyclic aromatic hydrocarbon-degrading bacterium from deep-sea sediment and reclassification of Huaishuia halophila as Celeribacter halophilus comb. nov.</title>
        <authorList>
            <person name="Lai Q."/>
            <person name="Cao J."/>
            <person name="Yuan J."/>
            <person name="Li F."/>
            <person name="Shao Z."/>
        </authorList>
    </citation>
    <scope>NUCLEOTIDE SEQUENCE [LARGE SCALE GENOMIC DNA]</scope>
    <source>
        <strain evidence="3">P73</strain>
    </source>
</reference>